<proteinExistence type="predicted"/>
<dbReference type="AlphaFoldDB" id="A0ABD1YT08"/>
<evidence type="ECO:0000313" key="3">
    <source>
        <dbReference type="Proteomes" id="UP001605036"/>
    </source>
</evidence>
<dbReference type="PANTHER" id="PTHR39639">
    <property type="entry name" value="CHROMOSOME 16, WHOLE GENOME SHOTGUN SEQUENCE"/>
    <property type="match status" value="1"/>
</dbReference>
<keyword evidence="3" id="KW-1185">Reference proteome</keyword>
<protein>
    <recommendedName>
        <fullName evidence="1">GmrSD restriction endonucleases N-terminal domain-containing protein</fullName>
    </recommendedName>
</protein>
<comment type="caution">
    <text evidence="2">The sequence shown here is derived from an EMBL/GenBank/DDBJ whole genome shotgun (WGS) entry which is preliminary data.</text>
</comment>
<name>A0ABD1YT08_9MARC</name>
<feature type="domain" description="GmrSD restriction endonucleases N-terminal" evidence="1">
    <location>
        <begin position="126"/>
        <end position="276"/>
    </location>
</feature>
<evidence type="ECO:0000259" key="1">
    <source>
        <dbReference type="Pfam" id="PF03235"/>
    </source>
</evidence>
<dbReference type="InterPro" id="IPR004919">
    <property type="entry name" value="GmrSD_N"/>
</dbReference>
<dbReference type="EMBL" id="JBHFFA010000003">
    <property type="protein sequence ID" value="KAL2633903.1"/>
    <property type="molecule type" value="Genomic_DNA"/>
</dbReference>
<dbReference type="Pfam" id="PF03235">
    <property type="entry name" value="GmrSD_N"/>
    <property type="match status" value="1"/>
</dbReference>
<evidence type="ECO:0000313" key="2">
    <source>
        <dbReference type="EMBL" id="KAL2633903.1"/>
    </source>
</evidence>
<dbReference type="Proteomes" id="UP001605036">
    <property type="component" value="Unassembled WGS sequence"/>
</dbReference>
<accession>A0ABD1YT08</accession>
<reference evidence="2 3" key="1">
    <citation type="submission" date="2024-09" db="EMBL/GenBank/DDBJ databases">
        <title>Chromosome-scale assembly of Riccia fluitans.</title>
        <authorList>
            <person name="Paukszto L."/>
            <person name="Sawicki J."/>
            <person name="Karawczyk K."/>
            <person name="Piernik-Szablinska J."/>
            <person name="Szczecinska M."/>
            <person name="Mazdziarz M."/>
        </authorList>
    </citation>
    <scope>NUCLEOTIDE SEQUENCE [LARGE SCALE GENOMIC DNA]</scope>
    <source>
        <strain evidence="2">Rf_01</strain>
        <tissue evidence="2">Aerial parts of the thallus</tissue>
    </source>
</reference>
<gene>
    <name evidence="2" type="ORF">R1flu_005382</name>
</gene>
<organism evidence="2 3">
    <name type="scientific">Riccia fluitans</name>
    <dbReference type="NCBI Taxonomy" id="41844"/>
    <lineage>
        <taxon>Eukaryota</taxon>
        <taxon>Viridiplantae</taxon>
        <taxon>Streptophyta</taxon>
        <taxon>Embryophyta</taxon>
        <taxon>Marchantiophyta</taxon>
        <taxon>Marchantiopsida</taxon>
        <taxon>Marchantiidae</taxon>
        <taxon>Marchantiales</taxon>
        <taxon>Ricciaceae</taxon>
        <taxon>Riccia</taxon>
    </lineage>
</organism>
<sequence>MKVLGVSYFRSAVCCPVHAALHENGCFRFLQKSGFSGLRSGRYLLREIPAYYFKMPRDPCAERLAADGGANGLVTAAVSVNLRDSVAEEDEEENEEVELGNSDRLERRLVSGERVLQINKADFTVSSVVDKIRRGRLDLRPSYQRDYVWDKRTASKLIESVLLNIPLPTMFFHERTQGQLEVVDGKQRLTSIWCFMETQRFPDGSDFALTGLEVLDELNGKKYTDLDEPLREVMQDFALNVHTISRHSDDDVVFEVFERLNMGSTQLNEQELRNCVFQGRYNDLLEELCLHSDMLRVFRQEIPHKRMRDREFILRFFALRRSGIENFYLPVKNWLNNEMRRHQFLEEEDFKVMKFDFSRCIRLSVEVFGDQAFRMPRGQKYDSDPNVCLWDTIMYGFLRYRDDEAVLSQKKLLVLALNDLLVYNMEFKSNLVSTPKALKLRTTKWLLVLKELLGPF</sequence>
<dbReference type="PANTHER" id="PTHR39639:SF1">
    <property type="entry name" value="DUF262 DOMAIN-CONTAINING PROTEIN"/>
    <property type="match status" value="1"/>
</dbReference>